<dbReference type="GeneTree" id="ENSGT00390000008061"/>
<evidence type="ECO:0000313" key="2">
    <source>
        <dbReference type="Ensembl" id="ENSPKIP00000007019.1"/>
    </source>
</evidence>
<dbReference type="PANTHER" id="PTHR33488">
    <property type="entry name" value="ZGC:162509"/>
    <property type="match status" value="1"/>
</dbReference>
<dbReference type="STRING" id="1676925.ENSPKIP00000007019"/>
<organism evidence="2 3">
    <name type="scientific">Paramormyrops kingsleyae</name>
    <dbReference type="NCBI Taxonomy" id="1676925"/>
    <lineage>
        <taxon>Eukaryota</taxon>
        <taxon>Metazoa</taxon>
        <taxon>Chordata</taxon>
        <taxon>Craniata</taxon>
        <taxon>Vertebrata</taxon>
        <taxon>Euteleostomi</taxon>
        <taxon>Actinopterygii</taxon>
        <taxon>Neopterygii</taxon>
        <taxon>Teleostei</taxon>
        <taxon>Osteoglossocephala</taxon>
        <taxon>Osteoglossomorpha</taxon>
        <taxon>Osteoglossiformes</taxon>
        <taxon>Mormyridae</taxon>
        <taxon>Paramormyrops</taxon>
    </lineage>
</organism>
<dbReference type="PANTHER" id="PTHR33488:SF2">
    <property type="entry name" value="EARLY ENDOSOME ANTIGEN 1-LIKE"/>
    <property type="match status" value="1"/>
</dbReference>
<feature type="coiled-coil region" evidence="1">
    <location>
        <begin position="462"/>
        <end position="507"/>
    </location>
</feature>
<evidence type="ECO:0000256" key="1">
    <source>
        <dbReference type="SAM" id="Coils"/>
    </source>
</evidence>
<protein>
    <submittedName>
        <fullName evidence="2">Uncharacterized LOC111858638</fullName>
    </submittedName>
</protein>
<feature type="coiled-coil region" evidence="1">
    <location>
        <begin position="221"/>
        <end position="269"/>
    </location>
</feature>
<dbReference type="AlphaFoldDB" id="A0A3B3QMD8"/>
<reference evidence="2" key="1">
    <citation type="submission" date="2025-08" db="UniProtKB">
        <authorList>
            <consortium name="Ensembl"/>
        </authorList>
    </citation>
    <scope>IDENTIFICATION</scope>
</reference>
<reference evidence="2" key="2">
    <citation type="submission" date="2025-09" db="UniProtKB">
        <authorList>
            <consortium name="Ensembl"/>
        </authorList>
    </citation>
    <scope>IDENTIFICATION</scope>
</reference>
<dbReference type="Ensembl" id="ENSPKIT00000031061.1">
    <property type="protein sequence ID" value="ENSPKIP00000007019.1"/>
    <property type="gene ID" value="ENSPKIG00000023077.1"/>
</dbReference>
<accession>A0A3B3QMD8</accession>
<name>A0A3B3QMD8_9TELE</name>
<keyword evidence="3" id="KW-1185">Reference proteome</keyword>
<proteinExistence type="predicted"/>
<dbReference type="Proteomes" id="UP000261540">
    <property type="component" value="Unplaced"/>
</dbReference>
<evidence type="ECO:0000313" key="3">
    <source>
        <dbReference type="Proteomes" id="UP000261540"/>
    </source>
</evidence>
<keyword evidence="1" id="KW-0175">Coiled coil</keyword>
<sequence>MFFVLHKITIKIHSFIKSTSVKTSLLKSNNFRFLTGMKTMGDLVKATKSISKAEDYRDDIKLIMQPYANWEEYLVPAPVSIAILGELVCISSNVDFSINKNPPKDGFQYIKYPDSFRACLMQVANSGWAAFNTAHTNMDQIRLHTANVPGYIKTSVQILLQDNDELVQTLLPDQLENIATISDQCVQLADQTEKKFTFVINLIQELLEACINAKKVYGDDLEKVKRKIEKNKMKKEDSERAKERALESLEDMNKQAAEAQKSFDTAMDSLPSGWEVIGMNFVEGLTDDVLSALNIFTNIAATVVEVKLGGPMMFAQSNAFSKSGQLLGLSRTLNSFTEPNQIKWSDVFDQNEGKAKTSFLSKQFEHINTSVASENDSEAKTKAINICTKGTNLCSELSTIAPDGKCDDGKTKEMIGGIQKLLKETEKFDSESKAFTNTPAFTPEPPQQAKESGIKRAGEMAVENARFRIEQSRAQLEKARELQKQSLENLEKNQKELTEILVTLRNCEVKEIDFNTTIKVLVEGLKAMGRVKEQWEKMVRFFQMISSIIKTSLSRSLDDFVKQSQKASQKHLSYNSKKFMKDLIYQQAFYASNVASLVNMISGTYVEISDKHLMDRISSLGKLMALDPSKPEFISERVKLESACEDAQKAIRDLVMKNNEKFEQKTKERMEKIERELKPMLPPVSEEKMKEIKGITESAFKEMSQEDEDQFACRFY</sequence>